<keyword evidence="2" id="KW-1185">Reference proteome</keyword>
<name>A0A8H4PPL5_9HYPO</name>
<evidence type="ECO:0000313" key="1">
    <source>
        <dbReference type="EMBL" id="KAF4508109.1"/>
    </source>
</evidence>
<reference evidence="1 2" key="1">
    <citation type="journal article" date="2020" name="Genome Biol. Evol.">
        <title>A new high-quality draft genome assembly of the Chinese cordyceps Ophiocordyceps sinensis.</title>
        <authorList>
            <person name="Shu R."/>
            <person name="Zhang J."/>
            <person name="Meng Q."/>
            <person name="Zhang H."/>
            <person name="Zhou G."/>
            <person name="Li M."/>
            <person name="Wu P."/>
            <person name="Zhao Y."/>
            <person name="Chen C."/>
            <person name="Qin Q."/>
        </authorList>
    </citation>
    <scope>NUCLEOTIDE SEQUENCE [LARGE SCALE GENOMIC DNA]</scope>
    <source>
        <strain evidence="1 2">IOZ07</strain>
    </source>
</reference>
<evidence type="ECO:0000313" key="2">
    <source>
        <dbReference type="Proteomes" id="UP000557566"/>
    </source>
</evidence>
<proteinExistence type="predicted"/>
<protein>
    <submittedName>
        <fullName evidence="1">Uncharacterized protein</fullName>
    </submittedName>
</protein>
<dbReference type="Proteomes" id="UP000557566">
    <property type="component" value="Unassembled WGS sequence"/>
</dbReference>
<dbReference type="EMBL" id="JAAVMX010000005">
    <property type="protein sequence ID" value="KAF4508109.1"/>
    <property type="molecule type" value="Genomic_DNA"/>
</dbReference>
<gene>
    <name evidence="1" type="ORF">G6O67_004532</name>
</gene>
<accession>A0A8H4PPL5</accession>
<organism evidence="1 2">
    <name type="scientific">Ophiocordyceps sinensis</name>
    <dbReference type="NCBI Taxonomy" id="72228"/>
    <lineage>
        <taxon>Eukaryota</taxon>
        <taxon>Fungi</taxon>
        <taxon>Dikarya</taxon>
        <taxon>Ascomycota</taxon>
        <taxon>Pezizomycotina</taxon>
        <taxon>Sordariomycetes</taxon>
        <taxon>Hypocreomycetidae</taxon>
        <taxon>Hypocreales</taxon>
        <taxon>Ophiocordycipitaceae</taxon>
        <taxon>Ophiocordyceps</taxon>
    </lineage>
</organism>
<comment type="caution">
    <text evidence="1">The sequence shown here is derived from an EMBL/GenBank/DDBJ whole genome shotgun (WGS) entry which is preliminary data.</text>
</comment>
<sequence length="204" mass="22886">MRQKSRRYNLRGQTNYLSRVPGSACDVLLMPAQSGNDVRHHIYISQAMRKQDKRLHLLLKNLLASVEWRDGSCSLSGWRYGWLGSLHPSVGDKGGGQVAPGVGAVHCRLFRRVCVCVYSRITSSHDDEEPSLRLGSLPRLRVMVKKKTPCRLTPMVEIRERRLDKHPRLSERAKLTSSLLSFGGGPATCFPVEPVPTDDRVDGQ</sequence>
<dbReference type="AlphaFoldDB" id="A0A8H4PPL5"/>